<comment type="similarity">
    <text evidence="1">Belongs to the FliN/MopA/SpaO family.</text>
</comment>
<accession>A0A7I9VGQ3</accession>
<feature type="signal peptide" evidence="2">
    <location>
        <begin position="1"/>
        <end position="22"/>
    </location>
</feature>
<keyword evidence="2" id="KW-0732">Signal</keyword>
<dbReference type="RefSeq" id="WP_176062364.1">
    <property type="nucleotide sequence ID" value="NZ_BJTG01000001.1"/>
</dbReference>
<dbReference type="GO" id="GO:0050918">
    <property type="term" value="P:positive chemotaxis"/>
    <property type="evidence" value="ECO:0007669"/>
    <property type="project" value="TreeGrafter"/>
</dbReference>
<evidence type="ECO:0000259" key="3">
    <source>
        <dbReference type="Pfam" id="PF01052"/>
    </source>
</evidence>
<dbReference type="Pfam" id="PF01052">
    <property type="entry name" value="FliMN_C"/>
    <property type="match status" value="1"/>
</dbReference>
<dbReference type="SUPFAM" id="SSF101801">
    <property type="entry name" value="Surface presentation of antigens (SPOA)"/>
    <property type="match status" value="1"/>
</dbReference>
<dbReference type="InterPro" id="IPR036429">
    <property type="entry name" value="SpoA-like_sf"/>
</dbReference>
<dbReference type="InterPro" id="IPR001543">
    <property type="entry name" value="FliN-like_C"/>
</dbReference>
<proteinExistence type="inferred from homology"/>
<evidence type="ECO:0000313" key="5">
    <source>
        <dbReference type="Proteomes" id="UP000503640"/>
    </source>
</evidence>
<dbReference type="Proteomes" id="UP000503640">
    <property type="component" value="Unassembled WGS sequence"/>
</dbReference>
<comment type="caution">
    <text evidence="4">The sequence shown here is derived from an EMBL/GenBank/DDBJ whole genome shotgun (WGS) entry which is preliminary data.</text>
</comment>
<protein>
    <recommendedName>
        <fullName evidence="3">Flagellar motor switch protein FliN-like C-terminal domain-containing protein</fullName>
    </recommendedName>
</protein>
<dbReference type="AlphaFoldDB" id="A0A7I9VGQ3"/>
<organism evidence="4 5">
    <name type="scientific">Anaeromyxobacter diazotrophicus</name>
    <dbReference type="NCBI Taxonomy" id="2590199"/>
    <lineage>
        <taxon>Bacteria</taxon>
        <taxon>Pseudomonadati</taxon>
        <taxon>Myxococcota</taxon>
        <taxon>Myxococcia</taxon>
        <taxon>Myxococcales</taxon>
        <taxon>Cystobacterineae</taxon>
        <taxon>Anaeromyxobacteraceae</taxon>
        <taxon>Anaeromyxobacter</taxon>
    </lineage>
</organism>
<name>A0A7I9VGQ3_9BACT</name>
<sequence>MPLSALPLATRGAALLSPGARAAGAEASRAAAAALTALLGAAVEIAGTPLSGPGAALTGMAAVEVALEGAGGCAVLEVDALLLARALERLGGEPVRTPAARRPTGRELALLDLCTLAALDAVRGGPVEALVPRLALGGGAAPEPGALVVALELGLGEERARGRLLVPAAALRALSRPGAPTAAAAELPLELALRRGAMSLARADLDLLGPGDVLLLDPGEPDEALVLPGGLALHGRLEGSLFHVQEIAMTETQASYPLTLSVEVARVTVTFGELARLEPGAVLALDVRRGGAVVLRAGERALARGELVDVDGALGVRVVELEGR</sequence>
<dbReference type="EMBL" id="BJTG01000001">
    <property type="protein sequence ID" value="GEJ55573.1"/>
    <property type="molecule type" value="Genomic_DNA"/>
</dbReference>
<feature type="chain" id="PRO_5029664863" description="Flagellar motor switch protein FliN-like C-terminal domain-containing protein" evidence="2">
    <location>
        <begin position="23"/>
        <end position="324"/>
    </location>
</feature>
<dbReference type="PANTHER" id="PTHR30034:SF5">
    <property type="entry name" value="SECRETION SYSTEM APPARATUS PROTEIN SSAQ"/>
    <property type="match status" value="1"/>
</dbReference>
<gene>
    <name evidence="4" type="ORF">AMYX_03140</name>
</gene>
<dbReference type="Gene3D" id="2.30.330.10">
    <property type="entry name" value="SpoA-like"/>
    <property type="match status" value="1"/>
</dbReference>
<dbReference type="GO" id="GO:0071978">
    <property type="term" value="P:bacterial-type flagellum-dependent swarming motility"/>
    <property type="evidence" value="ECO:0007669"/>
    <property type="project" value="TreeGrafter"/>
</dbReference>
<keyword evidence="5" id="KW-1185">Reference proteome</keyword>
<evidence type="ECO:0000313" key="4">
    <source>
        <dbReference type="EMBL" id="GEJ55573.1"/>
    </source>
</evidence>
<dbReference type="PANTHER" id="PTHR30034">
    <property type="entry name" value="FLAGELLAR MOTOR SWITCH PROTEIN FLIM"/>
    <property type="match status" value="1"/>
</dbReference>
<evidence type="ECO:0000256" key="1">
    <source>
        <dbReference type="ARBA" id="ARBA00009226"/>
    </source>
</evidence>
<feature type="domain" description="Flagellar motor switch protein FliN-like C-terminal" evidence="3">
    <location>
        <begin position="257"/>
        <end position="321"/>
    </location>
</feature>
<evidence type="ECO:0000256" key="2">
    <source>
        <dbReference type="SAM" id="SignalP"/>
    </source>
</evidence>
<reference evidence="5" key="1">
    <citation type="journal article" date="2020" name="Appl. Environ. Microbiol.">
        <title>Diazotrophic Anaeromyxobacter Isolates from Soils.</title>
        <authorList>
            <person name="Masuda Y."/>
            <person name="Yamanaka H."/>
            <person name="Xu Z.X."/>
            <person name="Shiratori Y."/>
            <person name="Aono T."/>
            <person name="Amachi S."/>
            <person name="Senoo K."/>
            <person name="Itoh H."/>
        </authorList>
    </citation>
    <scope>NUCLEOTIDE SEQUENCE [LARGE SCALE GENOMIC DNA]</scope>
    <source>
        <strain evidence="5">R267</strain>
    </source>
</reference>